<dbReference type="RefSeq" id="WP_045970319.1">
    <property type="nucleotide sequence ID" value="NZ_CAWMED010000001.1"/>
</dbReference>
<evidence type="ECO:0000313" key="2">
    <source>
        <dbReference type="Proteomes" id="UP000032721"/>
    </source>
</evidence>
<protein>
    <submittedName>
        <fullName evidence="1">Uncharacterized protein</fullName>
    </submittedName>
</protein>
<reference evidence="1 2" key="1">
    <citation type="submission" date="2013-07" db="EMBL/GenBank/DDBJ databases">
        <authorList>
            <person name="Genoscope - CEA"/>
        </authorList>
    </citation>
    <scope>NUCLEOTIDE SEQUENCE [LARGE SCALE GENOMIC DNA]</scope>
    <source>
        <strain evidence="2">FRM16 / DSM 17909</strain>
    </source>
</reference>
<dbReference type="Proteomes" id="UP000032721">
    <property type="component" value="Chromosome"/>
</dbReference>
<sequence>MDEGAEFLKDIESLRDSGKLVHVGKGTIKKDQPLMDVYRGEGMTYISKKLPDGTEEFVTLIESGKGMDIGIIFSP</sequence>
<accession>A0A068QRA9</accession>
<gene>
    <name evidence="1" type="ORF">XDD1_1824</name>
</gene>
<evidence type="ECO:0000313" key="1">
    <source>
        <dbReference type="EMBL" id="CDG17523.1"/>
    </source>
</evidence>
<dbReference type="EMBL" id="FO704550">
    <property type="protein sequence ID" value="CDG17523.1"/>
    <property type="molecule type" value="Genomic_DNA"/>
</dbReference>
<organism evidence="1 2">
    <name type="scientific">Xenorhabdus doucetiae</name>
    <dbReference type="NCBI Taxonomy" id="351671"/>
    <lineage>
        <taxon>Bacteria</taxon>
        <taxon>Pseudomonadati</taxon>
        <taxon>Pseudomonadota</taxon>
        <taxon>Gammaproteobacteria</taxon>
        <taxon>Enterobacterales</taxon>
        <taxon>Morganellaceae</taxon>
        <taxon>Xenorhabdus</taxon>
    </lineage>
</organism>
<dbReference type="KEGG" id="xdo:XDD1_1824"/>
<proteinExistence type="predicted"/>
<dbReference type="HOGENOM" id="CLU_2670267_0_0_6"/>
<dbReference type="AlphaFoldDB" id="A0A068QRA9"/>
<name>A0A068QRA9_9GAMM</name>